<comment type="caution">
    <text evidence="1">The sequence shown here is derived from an EMBL/GenBank/DDBJ whole genome shotgun (WGS) entry which is preliminary data.</text>
</comment>
<sequence>MLPATFQAPHLRVLLLSYVSLPLGSPLLSTATGLTALEFKDILPSAHFPPSYLVARLSSLPQLECLSIGFKFADTTRAIESHPSHLVGPLVTLPSLRLCFFEGIGTYLEGFLARIRTPLLESLRIRLFNQLTFSFPHLLRLINTTENFRFSSAQLFFFQGLVGLTADRPEGDIQIIVGCRHIDWQVSAATQIFSALVPALSVVERLVLHYEEHDLPSEWDDDVRRTGWRDLLTPFTSVKDLHVDGGLIQELSRSLRTEGEESSLGLLPELKELIYYKDGDPSEDPSEAFASFINARQIEGHPVTVIPHPPSSFSFI</sequence>
<organism evidence="1 2">
    <name type="scientific">Russula earlei</name>
    <dbReference type="NCBI Taxonomy" id="71964"/>
    <lineage>
        <taxon>Eukaryota</taxon>
        <taxon>Fungi</taxon>
        <taxon>Dikarya</taxon>
        <taxon>Basidiomycota</taxon>
        <taxon>Agaricomycotina</taxon>
        <taxon>Agaricomycetes</taxon>
        <taxon>Russulales</taxon>
        <taxon>Russulaceae</taxon>
        <taxon>Russula</taxon>
    </lineage>
</organism>
<reference evidence="1" key="1">
    <citation type="submission" date="2021-03" db="EMBL/GenBank/DDBJ databases">
        <title>Evolutionary priming and transition to the ectomycorrhizal habit in an iconic lineage of mushroom-forming fungi: is preadaptation a requirement?</title>
        <authorList>
            <consortium name="DOE Joint Genome Institute"/>
            <person name="Looney B.P."/>
            <person name="Miyauchi S."/>
            <person name="Morin E."/>
            <person name="Drula E."/>
            <person name="Courty P.E."/>
            <person name="Chicoki N."/>
            <person name="Fauchery L."/>
            <person name="Kohler A."/>
            <person name="Kuo A."/>
            <person name="LaButti K."/>
            <person name="Pangilinan J."/>
            <person name="Lipzen A."/>
            <person name="Riley R."/>
            <person name="Andreopoulos W."/>
            <person name="He G."/>
            <person name="Johnson J."/>
            <person name="Barry K.W."/>
            <person name="Grigoriev I.V."/>
            <person name="Nagy L."/>
            <person name="Hibbett D."/>
            <person name="Henrissat B."/>
            <person name="Matheny P.B."/>
            <person name="Labbe J."/>
            <person name="Martin A.F."/>
        </authorList>
    </citation>
    <scope>NUCLEOTIDE SEQUENCE</scope>
    <source>
        <strain evidence="1">BPL698</strain>
    </source>
</reference>
<proteinExistence type="predicted"/>
<dbReference type="EMBL" id="JAGFNK010000061">
    <property type="protein sequence ID" value="KAI9509550.1"/>
    <property type="molecule type" value="Genomic_DNA"/>
</dbReference>
<protein>
    <submittedName>
        <fullName evidence="1">Uncharacterized protein</fullName>
    </submittedName>
</protein>
<accession>A0ACC0UDZ1</accession>
<name>A0ACC0UDZ1_9AGAM</name>
<evidence type="ECO:0000313" key="1">
    <source>
        <dbReference type="EMBL" id="KAI9509550.1"/>
    </source>
</evidence>
<gene>
    <name evidence="1" type="ORF">F5148DRAFT_739685</name>
</gene>
<dbReference type="Proteomes" id="UP001207468">
    <property type="component" value="Unassembled WGS sequence"/>
</dbReference>
<evidence type="ECO:0000313" key="2">
    <source>
        <dbReference type="Proteomes" id="UP001207468"/>
    </source>
</evidence>
<keyword evidence="2" id="KW-1185">Reference proteome</keyword>